<evidence type="ECO:0008006" key="3">
    <source>
        <dbReference type="Google" id="ProtNLM"/>
    </source>
</evidence>
<evidence type="ECO:0000313" key="1">
    <source>
        <dbReference type="EMBL" id="AXY76406.1"/>
    </source>
</evidence>
<proteinExistence type="predicted"/>
<dbReference type="Gene3D" id="3.20.80.10">
    <property type="entry name" value="Regulatory factor, effector binding domain"/>
    <property type="match status" value="1"/>
</dbReference>
<protein>
    <recommendedName>
        <fullName evidence="3">GyrI-like small molecule binding domain-containing protein</fullName>
    </recommendedName>
</protein>
<gene>
    <name evidence="1" type="ORF">D3H65_21460</name>
</gene>
<dbReference type="KEGG" id="pseg:D3H65_21460"/>
<dbReference type="Proteomes" id="UP000263900">
    <property type="component" value="Chromosome"/>
</dbReference>
<keyword evidence="2" id="KW-1185">Reference proteome</keyword>
<dbReference type="InterPro" id="IPR011256">
    <property type="entry name" value="Reg_factor_effector_dom_sf"/>
</dbReference>
<organism evidence="1 2">
    <name type="scientific">Paraflavitalea soli</name>
    <dbReference type="NCBI Taxonomy" id="2315862"/>
    <lineage>
        <taxon>Bacteria</taxon>
        <taxon>Pseudomonadati</taxon>
        <taxon>Bacteroidota</taxon>
        <taxon>Chitinophagia</taxon>
        <taxon>Chitinophagales</taxon>
        <taxon>Chitinophagaceae</taxon>
        <taxon>Paraflavitalea</taxon>
    </lineage>
</organism>
<dbReference type="OrthoDB" id="9807923at2"/>
<dbReference type="AlphaFoldDB" id="A0A3B7MTV3"/>
<accession>A0A3B7MTV3</accession>
<dbReference type="EMBL" id="CP032157">
    <property type="protein sequence ID" value="AXY76406.1"/>
    <property type="molecule type" value="Genomic_DNA"/>
</dbReference>
<evidence type="ECO:0000313" key="2">
    <source>
        <dbReference type="Proteomes" id="UP000263900"/>
    </source>
</evidence>
<sequence>MAIVIVLVLPYLYIPSKIRKTMLAMIPANQKAAQGFLLNDKQWGKWWPASSTSTRDSVAGTYYYNGHSFKAGKRYLSGVDLITDYHTDSLKNVWTIIPIGKDSVKILWEYELTTSNNPIKRMGQHRESRQIQIDMAAILQQLASFLSDEQNTYGIKVNQAMVTDTLLITAKATLNHDPDAASIYGLIHQLHQYASKSGATVTNPPMLNKRRVDSTHTEVMVALPINKELKSSGAIVFKRMVRGNLLTTEIQGGPGTVNNAIHQLENYLVDHRYESPAMHFESLVTDRIQQADTSKWVTRIYYPVF</sequence>
<reference evidence="1 2" key="1">
    <citation type="submission" date="2018-09" db="EMBL/GenBank/DDBJ databases">
        <title>Genome sequencing of strain 6GH32-13.</title>
        <authorList>
            <person name="Weon H.-Y."/>
            <person name="Heo J."/>
            <person name="Kwon S.-W."/>
        </authorList>
    </citation>
    <scope>NUCLEOTIDE SEQUENCE [LARGE SCALE GENOMIC DNA]</scope>
    <source>
        <strain evidence="1 2">5GH32-13</strain>
    </source>
</reference>
<name>A0A3B7MTV3_9BACT</name>